<dbReference type="RefSeq" id="WP_072363550.1">
    <property type="nucleotide sequence ID" value="NZ_CBHWAX010000087.1"/>
</dbReference>
<proteinExistence type="predicted"/>
<reference evidence="4 6" key="2">
    <citation type="submission" date="2023-11" db="EMBL/GenBank/DDBJ databases">
        <title>MicrobeMod: A computational toolkit for identifying prokaryotic methylation and restriction-modification with nanopore sequencing.</title>
        <authorList>
            <person name="Crits-Christoph A."/>
            <person name="Kang S.C."/>
            <person name="Lee H."/>
            <person name="Ostrov N."/>
        </authorList>
    </citation>
    <scope>NUCLEOTIDE SEQUENCE [LARGE SCALE GENOMIC DNA]</scope>
    <source>
        <strain evidence="4 6">ATCC 23090</strain>
    </source>
</reference>
<accession>A0A1K1S1R4</accession>
<dbReference type="Proteomes" id="UP000183788">
    <property type="component" value="Unassembled WGS sequence"/>
</dbReference>
<dbReference type="EMBL" id="FPIZ01000016">
    <property type="protein sequence ID" value="SFW78098.1"/>
    <property type="molecule type" value="Genomic_DNA"/>
</dbReference>
<reference evidence="3 5" key="1">
    <citation type="submission" date="2016-11" db="EMBL/GenBank/DDBJ databases">
        <authorList>
            <person name="Jaros S."/>
            <person name="Januszkiewicz K."/>
            <person name="Wedrychowicz H."/>
        </authorList>
    </citation>
    <scope>NUCLEOTIDE SEQUENCE [LARGE SCALE GENOMIC DNA]</scope>
    <source>
        <strain evidence="3 5">DSM 784</strain>
    </source>
</reference>
<feature type="domain" description="YcxB-like C-terminal" evidence="2">
    <location>
        <begin position="89"/>
        <end position="147"/>
    </location>
</feature>
<keyword evidence="6" id="KW-1185">Reference proteome</keyword>
<organism evidence="3 5">
    <name type="scientific">Chitinophaga sancti</name>
    <dbReference type="NCBI Taxonomy" id="1004"/>
    <lineage>
        <taxon>Bacteria</taxon>
        <taxon>Pseudomonadati</taxon>
        <taxon>Bacteroidota</taxon>
        <taxon>Chitinophagia</taxon>
        <taxon>Chitinophagales</taxon>
        <taxon>Chitinophagaceae</taxon>
        <taxon>Chitinophaga</taxon>
    </lineage>
</organism>
<dbReference type="Proteomes" id="UP001326715">
    <property type="component" value="Chromosome"/>
</dbReference>
<dbReference type="Pfam" id="PF14317">
    <property type="entry name" value="YcxB"/>
    <property type="match status" value="1"/>
</dbReference>
<name>A0A1K1S1R4_9BACT</name>
<sequence length="155" mass="18181">MSFTHTSKISPAHYIKFLYGQYYKKPAIILIHLIALYFLSRIIQGTASIPSFEFYYVIFSIVFPNLMIFLNLKKPGVKKYVYAPMQYTFSDETILIQGVDFKTELKWSAIRKVTVMKHLLFLKTSRTNGTLFDKSLLTPEEMEFIRERVQNTISQ</sequence>
<dbReference type="AlphaFoldDB" id="A0A1K1S1R4"/>
<keyword evidence="1" id="KW-1133">Transmembrane helix</keyword>
<gene>
    <name evidence="3" type="ORF">SAMN05661012_04576</name>
    <name evidence="4" type="ORF">SR876_24770</name>
</gene>
<dbReference type="EMBL" id="CP140154">
    <property type="protein sequence ID" value="WQG88144.1"/>
    <property type="molecule type" value="Genomic_DNA"/>
</dbReference>
<evidence type="ECO:0000313" key="6">
    <source>
        <dbReference type="Proteomes" id="UP001326715"/>
    </source>
</evidence>
<evidence type="ECO:0000313" key="4">
    <source>
        <dbReference type="EMBL" id="WQG88144.1"/>
    </source>
</evidence>
<keyword evidence="1" id="KW-0812">Transmembrane</keyword>
<feature type="transmembrane region" description="Helical" evidence="1">
    <location>
        <begin position="26"/>
        <end position="43"/>
    </location>
</feature>
<dbReference type="InterPro" id="IPR025588">
    <property type="entry name" value="YcxB-like_C"/>
</dbReference>
<keyword evidence="1" id="KW-0472">Membrane</keyword>
<dbReference type="OrthoDB" id="1249483at2"/>
<evidence type="ECO:0000313" key="3">
    <source>
        <dbReference type="EMBL" id="SFW78098.1"/>
    </source>
</evidence>
<evidence type="ECO:0000259" key="2">
    <source>
        <dbReference type="Pfam" id="PF14317"/>
    </source>
</evidence>
<evidence type="ECO:0000313" key="5">
    <source>
        <dbReference type="Proteomes" id="UP000183788"/>
    </source>
</evidence>
<feature type="transmembrane region" description="Helical" evidence="1">
    <location>
        <begin position="55"/>
        <end position="72"/>
    </location>
</feature>
<protein>
    <submittedName>
        <fullName evidence="4">YcxB family protein</fullName>
    </submittedName>
    <submittedName>
        <fullName evidence="3">YcxB-like protein</fullName>
    </submittedName>
</protein>
<evidence type="ECO:0000256" key="1">
    <source>
        <dbReference type="SAM" id="Phobius"/>
    </source>
</evidence>